<accession>A0A383BB48</accession>
<organism evidence="1">
    <name type="scientific">marine metagenome</name>
    <dbReference type="NCBI Taxonomy" id="408172"/>
    <lineage>
        <taxon>unclassified sequences</taxon>
        <taxon>metagenomes</taxon>
        <taxon>ecological metagenomes</taxon>
    </lineage>
</organism>
<sequence>MSLPECLGQLRQAVESGSIPHRSIKVEMRDNLMGRLRLHERLFADIVGYDDTVIPQITNAVLAKHNFVLLGLRGQAKTRILRSLTTLLDEVVPIIPGCQINDDPLA</sequence>
<dbReference type="EMBL" id="UINC01199115">
    <property type="protein sequence ID" value="SVE17386.1"/>
    <property type="molecule type" value="Genomic_DNA"/>
</dbReference>
<protein>
    <recommendedName>
        <fullName evidence="2">Magnesium chelatase ChlI-like catalytic domain-containing protein</fullName>
    </recommendedName>
</protein>
<name>A0A383BB48_9ZZZZ</name>
<reference evidence="1" key="1">
    <citation type="submission" date="2018-05" db="EMBL/GenBank/DDBJ databases">
        <authorList>
            <person name="Lanie J.A."/>
            <person name="Ng W.-L."/>
            <person name="Kazmierczak K.M."/>
            <person name="Andrzejewski T.M."/>
            <person name="Davidsen T.M."/>
            <person name="Wayne K.J."/>
            <person name="Tettelin H."/>
            <person name="Glass J.I."/>
            <person name="Rusch D."/>
            <person name="Podicherti R."/>
            <person name="Tsui H.-C.T."/>
            <person name="Winkler M.E."/>
        </authorList>
    </citation>
    <scope>NUCLEOTIDE SEQUENCE</scope>
</reference>
<evidence type="ECO:0008006" key="2">
    <source>
        <dbReference type="Google" id="ProtNLM"/>
    </source>
</evidence>
<gene>
    <name evidence="1" type="ORF">METZ01_LOCUS470240</name>
</gene>
<evidence type="ECO:0000313" key="1">
    <source>
        <dbReference type="EMBL" id="SVE17386.1"/>
    </source>
</evidence>
<feature type="non-terminal residue" evidence="1">
    <location>
        <position position="106"/>
    </location>
</feature>
<dbReference type="InterPro" id="IPR027417">
    <property type="entry name" value="P-loop_NTPase"/>
</dbReference>
<proteinExistence type="predicted"/>
<dbReference type="Gene3D" id="3.40.50.300">
    <property type="entry name" value="P-loop containing nucleotide triphosphate hydrolases"/>
    <property type="match status" value="1"/>
</dbReference>
<dbReference type="AlphaFoldDB" id="A0A383BB48"/>